<dbReference type="Proteomes" id="UP000287908">
    <property type="component" value="Unassembled WGS sequence"/>
</dbReference>
<dbReference type="InterPro" id="IPR045584">
    <property type="entry name" value="Pilin-like"/>
</dbReference>
<evidence type="ECO:0000313" key="1">
    <source>
        <dbReference type="EMBL" id="RUO75939.1"/>
    </source>
</evidence>
<dbReference type="InterPro" id="IPR012902">
    <property type="entry name" value="N_methyl_site"/>
</dbReference>
<comment type="caution">
    <text evidence="1">The sequence shown here is derived from an EMBL/GenBank/DDBJ whole genome shotgun (WGS) entry which is preliminary data.</text>
</comment>
<dbReference type="Pfam" id="PF07963">
    <property type="entry name" value="N_methyl"/>
    <property type="match status" value="1"/>
</dbReference>
<dbReference type="OrthoDB" id="5873580at2"/>
<keyword evidence="2" id="KW-1185">Reference proteome</keyword>
<gene>
    <name evidence="1" type="ORF">CWI81_07385</name>
</gene>
<accession>A0A432ZDG6</accession>
<dbReference type="NCBIfam" id="TIGR02532">
    <property type="entry name" value="IV_pilin_GFxxxE"/>
    <property type="match status" value="1"/>
</dbReference>
<dbReference type="AlphaFoldDB" id="A0A432ZDG6"/>
<sequence>MKAFTLVELIIVLVVVGILSVSAAPLFIGTDGIDSVVLRERAKSVLRNIQLSAMQRTTDDCKAAYVTSATLGRPEQNCGSTAYTLPSGATDSNDRLLNYTDNTLAVVNTPSLPFAVEFGPLGKPQNLDCTSQCQLTFNEPGGASASLCINKEGYIYDC</sequence>
<reference evidence="1 2" key="1">
    <citation type="journal article" date="2011" name="Front. Microbiol.">
        <title>Genomic signatures of strain selection and enhancement in Bacillus atrophaeus var. globigii, a historical biowarfare simulant.</title>
        <authorList>
            <person name="Gibbons H.S."/>
            <person name="Broomall S.M."/>
            <person name="McNew L.A."/>
            <person name="Daligault H."/>
            <person name="Chapman C."/>
            <person name="Bruce D."/>
            <person name="Karavis M."/>
            <person name="Krepps M."/>
            <person name="McGregor P.A."/>
            <person name="Hong C."/>
            <person name="Park K.H."/>
            <person name="Akmal A."/>
            <person name="Feldman A."/>
            <person name="Lin J.S."/>
            <person name="Chang W.E."/>
            <person name="Higgs B.W."/>
            <person name="Demirev P."/>
            <person name="Lindquist J."/>
            <person name="Liem A."/>
            <person name="Fochler E."/>
            <person name="Read T.D."/>
            <person name="Tapia R."/>
            <person name="Johnson S."/>
            <person name="Bishop-Lilly K.A."/>
            <person name="Detter C."/>
            <person name="Han C."/>
            <person name="Sozhamannan S."/>
            <person name="Rosenzweig C.N."/>
            <person name="Skowronski E.W."/>
        </authorList>
    </citation>
    <scope>NUCLEOTIDE SEQUENCE [LARGE SCALE GENOMIC DNA]</scope>
    <source>
        <strain evidence="1 2">CL-SP19</strain>
    </source>
</reference>
<evidence type="ECO:0000313" key="2">
    <source>
        <dbReference type="Proteomes" id="UP000287908"/>
    </source>
</evidence>
<organism evidence="1 2">
    <name type="scientific">Idiomarina seosinensis</name>
    <dbReference type="NCBI Taxonomy" id="281739"/>
    <lineage>
        <taxon>Bacteria</taxon>
        <taxon>Pseudomonadati</taxon>
        <taxon>Pseudomonadota</taxon>
        <taxon>Gammaproteobacteria</taxon>
        <taxon>Alteromonadales</taxon>
        <taxon>Idiomarinaceae</taxon>
        <taxon>Idiomarina</taxon>
    </lineage>
</organism>
<proteinExistence type="predicted"/>
<dbReference type="EMBL" id="PIQF01000002">
    <property type="protein sequence ID" value="RUO75939.1"/>
    <property type="molecule type" value="Genomic_DNA"/>
</dbReference>
<dbReference type="RefSeq" id="WP_126784665.1">
    <property type="nucleotide sequence ID" value="NZ_PIQF01000002.1"/>
</dbReference>
<name>A0A432ZDG6_9GAMM</name>
<dbReference type="Gene3D" id="3.30.700.10">
    <property type="entry name" value="Glycoprotein, Type 4 Pilin"/>
    <property type="match status" value="1"/>
</dbReference>
<protein>
    <submittedName>
        <fullName evidence="1">Type II secretory pathway component</fullName>
    </submittedName>
</protein>
<dbReference type="SUPFAM" id="SSF54523">
    <property type="entry name" value="Pili subunits"/>
    <property type="match status" value="1"/>
</dbReference>